<organism evidence="3 4">
    <name type="scientific">Brachionus calyciflorus</name>
    <dbReference type="NCBI Taxonomy" id="104777"/>
    <lineage>
        <taxon>Eukaryota</taxon>
        <taxon>Metazoa</taxon>
        <taxon>Spiralia</taxon>
        <taxon>Gnathifera</taxon>
        <taxon>Rotifera</taxon>
        <taxon>Eurotatoria</taxon>
        <taxon>Monogononta</taxon>
        <taxon>Pseudotrocha</taxon>
        <taxon>Ploima</taxon>
        <taxon>Brachionidae</taxon>
        <taxon>Brachionus</taxon>
    </lineage>
</organism>
<dbReference type="AlphaFoldDB" id="A0A813RCF6"/>
<dbReference type="EMBL" id="CAJNOC010000602">
    <property type="protein sequence ID" value="CAF0781671.1"/>
    <property type="molecule type" value="Genomic_DNA"/>
</dbReference>
<dbReference type="OrthoDB" id="277029at2759"/>
<dbReference type="PANTHER" id="PTHR22504">
    <property type="entry name" value="REPRESSOR OF RNA POLYMERASE III TRANSCRIPTION MAF1"/>
    <property type="match status" value="1"/>
</dbReference>
<keyword evidence="2" id="KW-0805">Transcription regulation</keyword>
<dbReference type="PIRSF" id="PIRSF037240">
    <property type="entry name" value="RNA_polIII_Trep_MAF1"/>
    <property type="match status" value="1"/>
</dbReference>
<dbReference type="Gene3D" id="3.40.1000.50">
    <property type="entry name" value="Repressor of RNA polymerase III transcription Maf1"/>
    <property type="match status" value="1"/>
</dbReference>
<proteinExistence type="inferred from homology"/>
<keyword evidence="2" id="KW-0539">Nucleus</keyword>
<sequence length="269" mass="30526">MKLLENTQFEALSSALSVETGVCKINSRIESYSCKMAGDCKKLYKQMHDEKMPGSSPNDLQLLGPPSTLQQLGVSPTMIPSLNHYMYSRSYDDEFSKSCGNIDIISRKTLFYLISTLNASFQPDYDFSNTLSSEFSKEPSLDFVMKSVENYIGTLDAYNKVKQQLWDSIDKEINLAECEFYSYNPDLASDPCAEDGCLWFFNFFIFNKKMKRMVFLSCRCTSKSVESSYGEDEEMTDEILSADEANNGSSWAYEFSNKASNNTMIGLME</sequence>
<dbReference type="Pfam" id="PF09174">
    <property type="entry name" value="Maf1"/>
    <property type="match status" value="1"/>
</dbReference>
<evidence type="ECO:0000256" key="2">
    <source>
        <dbReference type="PIRNR" id="PIRNR037240"/>
    </source>
</evidence>
<comment type="subcellular location">
    <subcellularLocation>
        <location evidence="2">Nucleus</location>
    </subcellularLocation>
</comment>
<keyword evidence="2" id="KW-0678">Repressor</keyword>
<dbReference type="PANTHER" id="PTHR22504:SF0">
    <property type="entry name" value="REPRESSOR OF RNA POLYMERASE III TRANSCRIPTION MAF1 HOMOLOG"/>
    <property type="match status" value="1"/>
</dbReference>
<comment type="function">
    <text evidence="2">Element of the TORC1 signaling pathway that acts as a mediator of diverse signals and that represses RNA polymerase III transcription. Inhibits the de novo assembly of TFIIIB onto DNA.</text>
</comment>
<dbReference type="Proteomes" id="UP000663879">
    <property type="component" value="Unassembled WGS sequence"/>
</dbReference>
<evidence type="ECO:0000313" key="3">
    <source>
        <dbReference type="EMBL" id="CAF0781671.1"/>
    </source>
</evidence>
<protein>
    <recommendedName>
        <fullName evidence="2">Repressor of RNA polymerase III transcription MAF1</fullName>
    </recommendedName>
</protein>
<gene>
    <name evidence="3" type="ORF">OXX778_LOCUS5498</name>
</gene>
<name>A0A813RCF6_9BILA</name>
<reference evidence="3" key="1">
    <citation type="submission" date="2021-02" db="EMBL/GenBank/DDBJ databases">
        <authorList>
            <person name="Nowell W R."/>
        </authorList>
    </citation>
    <scope>NUCLEOTIDE SEQUENCE</scope>
    <source>
        <strain evidence="3">Ploen Becks lab</strain>
    </source>
</reference>
<comment type="similarity">
    <text evidence="1 2">Belongs to the MAF1 family.</text>
</comment>
<dbReference type="GO" id="GO:0000994">
    <property type="term" value="F:RNA polymerase III core binding"/>
    <property type="evidence" value="ECO:0007669"/>
    <property type="project" value="TreeGrafter"/>
</dbReference>
<dbReference type="InterPro" id="IPR015257">
    <property type="entry name" value="Maf1"/>
</dbReference>
<dbReference type="GO" id="GO:0016480">
    <property type="term" value="P:negative regulation of transcription by RNA polymerase III"/>
    <property type="evidence" value="ECO:0007669"/>
    <property type="project" value="UniProtKB-UniRule"/>
</dbReference>
<keyword evidence="4" id="KW-1185">Reference proteome</keyword>
<evidence type="ECO:0000256" key="1">
    <source>
        <dbReference type="ARBA" id="ARBA00006231"/>
    </source>
</evidence>
<evidence type="ECO:0000313" key="4">
    <source>
        <dbReference type="Proteomes" id="UP000663879"/>
    </source>
</evidence>
<dbReference type="GO" id="GO:0005634">
    <property type="term" value="C:nucleus"/>
    <property type="evidence" value="ECO:0007669"/>
    <property type="project" value="UniProtKB-SubCell"/>
</dbReference>
<comment type="caution">
    <text evidence="3">The sequence shown here is derived from an EMBL/GenBank/DDBJ whole genome shotgun (WGS) entry which is preliminary data.</text>
</comment>
<dbReference type="InterPro" id="IPR038564">
    <property type="entry name" value="Maf1_sf"/>
</dbReference>
<accession>A0A813RCF6</accession>
<keyword evidence="2" id="KW-0804">Transcription</keyword>